<dbReference type="EMBL" id="RPEM01000001">
    <property type="protein sequence ID" value="TGD45342.1"/>
    <property type="molecule type" value="Genomic_DNA"/>
</dbReference>
<protein>
    <recommendedName>
        <fullName evidence="5">Flp pilus-assembly TadG-like N-terminal domain-containing protein</fullName>
    </recommendedName>
</protein>
<feature type="domain" description="Putative Flp pilus-assembly TadG-like N-terminal" evidence="1">
    <location>
        <begin position="15"/>
        <end position="59"/>
    </location>
</feature>
<evidence type="ECO:0000259" key="1">
    <source>
        <dbReference type="Pfam" id="PF13400"/>
    </source>
</evidence>
<accession>A0ABY2KUW2</accession>
<reference evidence="3 4" key="1">
    <citation type="submission" date="2018-11" db="EMBL/GenBank/DDBJ databases">
        <title>Tabrizicola sp. isolated from sediment of alpine lake.</title>
        <authorList>
            <person name="Liu Z."/>
        </authorList>
    </citation>
    <scope>NUCLEOTIDE SEQUENCE [LARGE SCALE GENOMIC DNA]</scope>
    <source>
        <strain evidence="3 4">DRYC-M-16</strain>
    </source>
</reference>
<dbReference type="Proteomes" id="UP000297741">
    <property type="component" value="Unassembled WGS sequence"/>
</dbReference>
<evidence type="ECO:0000313" key="3">
    <source>
        <dbReference type="EMBL" id="TGD45342.1"/>
    </source>
</evidence>
<feature type="domain" description="DUF7867" evidence="2">
    <location>
        <begin position="165"/>
        <end position="417"/>
    </location>
</feature>
<dbReference type="InterPro" id="IPR028087">
    <property type="entry name" value="Tad_N"/>
</dbReference>
<dbReference type="Pfam" id="PF25269">
    <property type="entry name" value="DUF7867"/>
    <property type="match status" value="1"/>
</dbReference>
<name>A0ABY2KUW2_9RHOB</name>
<evidence type="ECO:0000259" key="2">
    <source>
        <dbReference type="Pfam" id="PF25269"/>
    </source>
</evidence>
<organism evidence="3 4">
    <name type="scientific">Pseudotabrizicola sediminis</name>
    <dbReference type="NCBI Taxonomy" id="2486418"/>
    <lineage>
        <taxon>Bacteria</taxon>
        <taxon>Pseudomonadati</taxon>
        <taxon>Pseudomonadota</taxon>
        <taxon>Alphaproteobacteria</taxon>
        <taxon>Rhodobacterales</taxon>
        <taxon>Paracoccaceae</taxon>
        <taxon>Pseudotabrizicola</taxon>
    </lineage>
</organism>
<dbReference type="Pfam" id="PF13400">
    <property type="entry name" value="Tad"/>
    <property type="match status" value="1"/>
</dbReference>
<proteinExistence type="predicted"/>
<dbReference type="InterPro" id="IPR057189">
    <property type="entry name" value="DUF7867"/>
</dbReference>
<sequence length="434" mass="46726">MNKTTLTDFASEENGAANEFSILMLLVMLMLGAYGLDSSSVTHSRTQLQITADAAAHAALLTRERHTQGEAVAKATSLAQAMMPADKFGIVVRPENVVFGRWNPNTDSFAPDQSSNAAVRVTGSMSEYYENAHKTYLYGLVGVDSFDVNVVSTFETYHPTCLREGFVAQGKVDLRSNNTFTDGFCVHSNEYVSLNSNNYFEPGTVVSMSDLSKIDLPASGYESNEGLQQSLRQGSWNIRILSQLTEIIAGLRYLNPEFTPSYISNPTVRNLTNRNIYQEDLRSGSVHVISCRGGAAATVKNDVVVSEVVIISDCDIKFEANVKIEDAIIATTSSGSKSMSSSSGLQVGKMDNCMDGGDAQLLTLGSMDFPSGLSLHNAQLIAANNITFSANAEGLQGAALVAGGEISGTSNMTFGYCDGGMENNFHAEYFRLVE</sequence>
<dbReference type="RefSeq" id="WP_135428721.1">
    <property type="nucleotide sequence ID" value="NZ_RPEM01000001.1"/>
</dbReference>
<comment type="caution">
    <text evidence="3">The sequence shown here is derived from an EMBL/GenBank/DDBJ whole genome shotgun (WGS) entry which is preliminary data.</text>
</comment>
<evidence type="ECO:0000313" key="4">
    <source>
        <dbReference type="Proteomes" id="UP000297741"/>
    </source>
</evidence>
<gene>
    <name evidence="3" type="ORF">EEB11_01975</name>
</gene>
<evidence type="ECO:0008006" key="5">
    <source>
        <dbReference type="Google" id="ProtNLM"/>
    </source>
</evidence>
<keyword evidence="4" id="KW-1185">Reference proteome</keyword>